<dbReference type="OrthoDB" id="2156279at2759"/>
<sequence length="408" mass="46892">MFTVEEVSPLVQQEHDPKLPPRLLSGPPVRPTAAAQRQQQQRPPHRDRDLNQPPRRGDEEDEEGEREEAAAAGRGAPFPEKEKDRAELLAGGAGAGGDAAAGRPGPPARGRRTAAAALRDSAATLAHLFFAKRFRTHRVFGLCYLLQWAAALAYYCVDYEGFKDSFLIWSLPLSGIVQSITAMRTFTFLPKKAVDPGYFSDKITMSYPFIVENSFFATILLFQWLYYNDRFYSVIRKTVVPEIVFVFLRTYRLPPTFPRFRLRKSTAKRGARVSRTIGYFLNYVRFLRRDTEVQKYHIYHLLIFSAFATTVSVFLHTLKYIGARLSFFIYSGSYFATFYGFLHITDVFVKNLDLVVLVLCGLVLNFRHRYWQYAYQIFMLVVLYSVRLRRFPRCMEPFFAALGHPGGY</sequence>
<keyword evidence="2" id="KW-0472">Membrane</keyword>
<dbReference type="AlphaFoldDB" id="A0A8H8DHC3"/>
<comment type="caution">
    <text evidence="3">The sequence shown here is derived from an EMBL/GenBank/DDBJ whole genome shotgun (WGS) entry which is preliminary data.</text>
</comment>
<organism evidence="3 4">
    <name type="scientific">Olpidium bornovanus</name>
    <dbReference type="NCBI Taxonomy" id="278681"/>
    <lineage>
        <taxon>Eukaryota</taxon>
        <taxon>Fungi</taxon>
        <taxon>Fungi incertae sedis</taxon>
        <taxon>Olpidiomycota</taxon>
        <taxon>Olpidiomycotina</taxon>
        <taxon>Olpidiomycetes</taxon>
        <taxon>Olpidiales</taxon>
        <taxon>Olpidiaceae</taxon>
        <taxon>Olpidium</taxon>
    </lineage>
</organism>
<keyword evidence="4" id="KW-1185">Reference proteome</keyword>
<name>A0A8H8DHC3_9FUNG</name>
<keyword evidence="2" id="KW-1133">Transmembrane helix</keyword>
<feature type="transmembrane region" description="Helical" evidence="2">
    <location>
        <begin position="370"/>
        <end position="386"/>
    </location>
</feature>
<evidence type="ECO:0000256" key="2">
    <source>
        <dbReference type="SAM" id="Phobius"/>
    </source>
</evidence>
<dbReference type="Proteomes" id="UP000673691">
    <property type="component" value="Unassembled WGS sequence"/>
</dbReference>
<feature type="transmembrane region" description="Helical" evidence="2">
    <location>
        <begin position="206"/>
        <end position="227"/>
    </location>
</feature>
<keyword evidence="2" id="KW-0812">Transmembrane</keyword>
<feature type="transmembrane region" description="Helical" evidence="2">
    <location>
        <begin position="139"/>
        <end position="157"/>
    </location>
</feature>
<feature type="region of interest" description="Disordered" evidence="1">
    <location>
        <begin position="1"/>
        <end position="114"/>
    </location>
</feature>
<protein>
    <submittedName>
        <fullName evidence="3">Uncharacterized protein</fullName>
    </submittedName>
</protein>
<proteinExistence type="predicted"/>
<accession>A0A8H8DHC3</accession>
<feature type="transmembrane region" description="Helical" evidence="2">
    <location>
        <begin position="347"/>
        <end position="364"/>
    </location>
</feature>
<feature type="transmembrane region" description="Helical" evidence="2">
    <location>
        <begin position="321"/>
        <end position="342"/>
    </location>
</feature>
<feature type="transmembrane region" description="Helical" evidence="2">
    <location>
        <begin position="166"/>
        <end position="186"/>
    </location>
</feature>
<gene>
    <name evidence="3" type="ORF">BJ554DRAFT_1143</name>
</gene>
<evidence type="ECO:0000256" key="1">
    <source>
        <dbReference type="SAM" id="MobiDB-lite"/>
    </source>
</evidence>
<feature type="transmembrane region" description="Helical" evidence="2">
    <location>
        <begin position="296"/>
        <end position="315"/>
    </location>
</feature>
<evidence type="ECO:0000313" key="3">
    <source>
        <dbReference type="EMBL" id="KAG5458604.1"/>
    </source>
</evidence>
<reference evidence="3 4" key="1">
    <citation type="journal article" name="Sci. Rep.">
        <title>Genome-scale phylogenetic analyses confirm Olpidium as the closest living zoosporic fungus to the non-flagellated, terrestrial fungi.</title>
        <authorList>
            <person name="Chang Y."/>
            <person name="Rochon D."/>
            <person name="Sekimoto S."/>
            <person name="Wang Y."/>
            <person name="Chovatia M."/>
            <person name="Sandor L."/>
            <person name="Salamov A."/>
            <person name="Grigoriev I.V."/>
            <person name="Stajich J.E."/>
            <person name="Spatafora J.W."/>
        </authorList>
    </citation>
    <scope>NUCLEOTIDE SEQUENCE [LARGE SCALE GENOMIC DNA]</scope>
    <source>
        <strain evidence="3">S191</strain>
    </source>
</reference>
<feature type="compositionally biased region" description="Low complexity" evidence="1">
    <location>
        <begin position="31"/>
        <end position="42"/>
    </location>
</feature>
<dbReference type="EMBL" id="JAEFCI010008224">
    <property type="protein sequence ID" value="KAG5458604.1"/>
    <property type="molecule type" value="Genomic_DNA"/>
</dbReference>
<feature type="compositionally biased region" description="Basic and acidic residues" evidence="1">
    <location>
        <begin position="44"/>
        <end position="58"/>
    </location>
</feature>
<evidence type="ECO:0000313" key="4">
    <source>
        <dbReference type="Proteomes" id="UP000673691"/>
    </source>
</evidence>